<evidence type="ECO:0000256" key="4">
    <source>
        <dbReference type="PROSITE-ProRule" id="PRU00335"/>
    </source>
</evidence>
<evidence type="ECO:0000256" key="2">
    <source>
        <dbReference type="ARBA" id="ARBA00023125"/>
    </source>
</evidence>
<organism evidence="6 7">
    <name type="scientific">Micromonospora pisi</name>
    <dbReference type="NCBI Taxonomy" id="589240"/>
    <lineage>
        <taxon>Bacteria</taxon>
        <taxon>Bacillati</taxon>
        <taxon>Actinomycetota</taxon>
        <taxon>Actinomycetes</taxon>
        <taxon>Micromonosporales</taxon>
        <taxon>Micromonosporaceae</taxon>
        <taxon>Micromonospora</taxon>
    </lineage>
</organism>
<dbReference type="Proteomes" id="UP000277671">
    <property type="component" value="Unassembled WGS sequence"/>
</dbReference>
<dbReference type="AlphaFoldDB" id="A0A495JI21"/>
<keyword evidence="1" id="KW-0805">Transcription regulation</keyword>
<name>A0A495JI21_9ACTN</name>
<reference evidence="6 7" key="1">
    <citation type="submission" date="2018-10" db="EMBL/GenBank/DDBJ databases">
        <title>Sequencing the genomes of 1000 actinobacteria strains.</title>
        <authorList>
            <person name="Klenk H.-P."/>
        </authorList>
    </citation>
    <scope>NUCLEOTIDE SEQUENCE [LARGE SCALE GENOMIC DNA]</scope>
    <source>
        <strain evidence="6 7">DSM 45175</strain>
    </source>
</reference>
<dbReference type="PROSITE" id="PS50977">
    <property type="entry name" value="HTH_TETR_2"/>
    <property type="match status" value="1"/>
</dbReference>
<keyword evidence="3" id="KW-0804">Transcription</keyword>
<dbReference type="SUPFAM" id="SSF48498">
    <property type="entry name" value="Tetracyclin repressor-like, C-terminal domain"/>
    <property type="match status" value="1"/>
</dbReference>
<evidence type="ECO:0000256" key="3">
    <source>
        <dbReference type="ARBA" id="ARBA00023163"/>
    </source>
</evidence>
<dbReference type="Gene3D" id="1.10.357.10">
    <property type="entry name" value="Tetracycline Repressor, domain 2"/>
    <property type="match status" value="1"/>
</dbReference>
<gene>
    <name evidence="6" type="ORF">BDK92_2885</name>
</gene>
<keyword evidence="7" id="KW-1185">Reference proteome</keyword>
<proteinExistence type="predicted"/>
<dbReference type="Pfam" id="PF13305">
    <property type="entry name" value="TetR_C_33"/>
    <property type="match status" value="1"/>
</dbReference>
<dbReference type="GO" id="GO:0003700">
    <property type="term" value="F:DNA-binding transcription factor activity"/>
    <property type="evidence" value="ECO:0007669"/>
    <property type="project" value="TreeGrafter"/>
</dbReference>
<evidence type="ECO:0000256" key="1">
    <source>
        <dbReference type="ARBA" id="ARBA00023015"/>
    </source>
</evidence>
<dbReference type="PRINTS" id="PR00455">
    <property type="entry name" value="HTHTETR"/>
</dbReference>
<protein>
    <submittedName>
        <fullName evidence="6">TetR family transcriptional regulator</fullName>
    </submittedName>
</protein>
<evidence type="ECO:0000313" key="6">
    <source>
        <dbReference type="EMBL" id="RKR88557.1"/>
    </source>
</evidence>
<dbReference type="SUPFAM" id="SSF46689">
    <property type="entry name" value="Homeodomain-like"/>
    <property type="match status" value="1"/>
</dbReference>
<comment type="caution">
    <text evidence="6">The sequence shown here is derived from an EMBL/GenBank/DDBJ whole genome shotgun (WGS) entry which is preliminary data.</text>
</comment>
<dbReference type="GO" id="GO:0000976">
    <property type="term" value="F:transcription cis-regulatory region binding"/>
    <property type="evidence" value="ECO:0007669"/>
    <property type="project" value="TreeGrafter"/>
</dbReference>
<sequence>MSEEIAAGRPYHHGDLQRALLAAAVEAIGESGPTALSLRDLARRAGVSHAAPTHHFGDKAGLLTVLATHGFHLLADDLARVRKETGSLLEIGVGYVRFAVEHRAHFEVMFRPELYRRDDPLLLAAKKRATDELQAGVATLAEPPEEGQDARRAGLAAWSIVHGFATLWLSGALPPDVGDDPTSASRTIIGRLFESS</sequence>
<evidence type="ECO:0000259" key="5">
    <source>
        <dbReference type="PROSITE" id="PS50977"/>
    </source>
</evidence>
<dbReference type="InterPro" id="IPR025996">
    <property type="entry name" value="MT1864/Rv1816-like_C"/>
</dbReference>
<dbReference type="InterPro" id="IPR036271">
    <property type="entry name" value="Tet_transcr_reg_TetR-rel_C_sf"/>
</dbReference>
<keyword evidence="2 4" id="KW-0238">DNA-binding</keyword>
<dbReference type="InterPro" id="IPR050109">
    <property type="entry name" value="HTH-type_TetR-like_transc_reg"/>
</dbReference>
<accession>A0A495JI21</accession>
<dbReference type="PANTHER" id="PTHR30055">
    <property type="entry name" value="HTH-TYPE TRANSCRIPTIONAL REGULATOR RUTR"/>
    <property type="match status" value="1"/>
</dbReference>
<evidence type="ECO:0000313" key="7">
    <source>
        <dbReference type="Proteomes" id="UP000277671"/>
    </source>
</evidence>
<feature type="domain" description="HTH tetR-type" evidence="5">
    <location>
        <begin position="14"/>
        <end position="74"/>
    </location>
</feature>
<feature type="DNA-binding region" description="H-T-H motif" evidence="4">
    <location>
        <begin position="37"/>
        <end position="56"/>
    </location>
</feature>
<dbReference type="Pfam" id="PF00440">
    <property type="entry name" value="TetR_N"/>
    <property type="match status" value="1"/>
</dbReference>
<dbReference type="EMBL" id="RBKT01000001">
    <property type="protein sequence ID" value="RKR88557.1"/>
    <property type="molecule type" value="Genomic_DNA"/>
</dbReference>
<dbReference type="InterPro" id="IPR001647">
    <property type="entry name" value="HTH_TetR"/>
</dbReference>
<dbReference type="PANTHER" id="PTHR30055:SF220">
    <property type="entry name" value="TETR-FAMILY REGULATORY PROTEIN"/>
    <property type="match status" value="1"/>
</dbReference>
<dbReference type="InterPro" id="IPR009057">
    <property type="entry name" value="Homeodomain-like_sf"/>
</dbReference>